<feature type="signal peptide" evidence="3">
    <location>
        <begin position="1"/>
        <end position="31"/>
    </location>
</feature>
<evidence type="ECO:0000256" key="2">
    <source>
        <dbReference type="SAM" id="Phobius"/>
    </source>
</evidence>
<evidence type="ECO:0000256" key="3">
    <source>
        <dbReference type="SAM" id="SignalP"/>
    </source>
</evidence>
<feature type="chain" id="PRO_5031230250" description="Transmembrane protein" evidence="3">
    <location>
        <begin position="32"/>
        <end position="388"/>
    </location>
</feature>
<accession>A0A7S4Q7Z8</accession>
<dbReference type="EMBL" id="HBNR01021136">
    <property type="protein sequence ID" value="CAE4574450.1"/>
    <property type="molecule type" value="Transcribed_RNA"/>
</dbReference>
<protein>
    <recommendedName>
        <fullName evidence="5">Transmembrane protein</fullName>
    </recommendedName>
</protein>
<feature type="coiled-coil region" evidence="1">
    <location>
        <begin position="110"/>
        <end position="174"/>
    </location>
</feature>
<proteinExistence type="predicted"/>
<keyword evidence="2" id="KW-1133">Transmembrane helix</keyword>
<keyword evidence="2" id="KW-0812">Transmembrane</keyword>
<evidence type="ECO:0000313" key="4">
    <source>
        <dbReference type="EMBL" id="CAE4574450.1"/>
    </source>
</evidence>
<feature type="transmembrane region" description="Helical" evidence="2">
    <location>
        <begin position="269"/>
        <end position="289"/>
    </location>
</feature>
<evidence type="ECO:0000256" key="1">
    <source>
        <dbReference type="SAM" id="Coils"/>
    </source>
</evidence>
<keyword evidence="3" id="KW-0732">Signal</keyword>
<evidence type="ECO:0008006" key="5">
    <source>
        <dbReference type="Google" id="ProtNLM"/>
    </source>
</evidence>
<gene>
    <name evidence="4" type="ORF">AMON00008_LOCUS14069</name>
</gene>
<name>A0A7S4Q7Z8_9DINO</name>
<keyword evidence="1" id="KW-0175">Coiled coil</keyword>
<feature type="transmembrane region" description="Helical" evidence="2">
    <location>
        <begin position="210"/>
        <end position="228"/>
    </location>
</feature>
<reference evidence="4" key="1">
    <citation type="submission" date="2021-01" db="EMBL/GenBank/DDBJ databases">
        <authorList>
            <person name="Corre E."/>
            <person name="Pelletier E."/>
            <person name="Niang G."/>
            <person name="Scheremetjew M."/>
            <person name="Finn R."/>
            <person name="Kale V."/>
            <person name="Holt S."/>
            <person name="Cochrane G."/>
            <person name="Meng A."/>
            <person name="Brown T."/>
            <person name="Cohen L."/>
        </authorList>
    </citation>
    <scope>NUCLEOTIDE SEQUENCE</scope>
    <source>
        <strain evidence="4">CCMP3105</strain>
    </source>
</reference>
<dbReference type="AlphaFoldDB" id="A0A7S4Q7Z8"/>
<organism evidence="4">
    <name type="scientific">Alexandrium monilatum</name>
    <dbReference type="NCBI Taxonomy" id="311494"/>
    <lineage>
        <taxon>Eukaryota</taxon>
        <taxon>Sar</taxon>
        <taxon>Alveolata</taxon>
        <taxon>Dinophyceae</taxon>
        <taxon>Gonyaulacales</taxon>
        <taxon>Pyrocystaceae</taxon>
        <taxon>Alexandrium</taxon>
    </lineage>
</organism>
<feature type="transmembrane region" description="Helical" evidence="2">
    <location>
        <begin position="301"/>
        <end position="326"/>
    </location>
</feature>
<keyword evidence="2" id="KW-0472">Membrane</keyword>
<sequence>MSPHRSGCGPRCGFPSLLALLLPALLGRSAAVNVDARLLDANLLQAAQTTRATQAVAEAAVQAVFAASAAPALPAGLAPQAAFVASAVPALPASPAPQADPPPLPPIEDAAQLRVENDRLRHERAQLAEDVLRLQQQSTVREAQWQRERERLAKEETELRQEDLQLRKEDSNLRQALSQATDGGNRRETSLLLRGGLGSRTQKTSRRGKLAIVLAVLVAVGCAGFVFCSGTCMNEDPGSEDDEENLRDLVYRSREAPLVSLFRCFCRPYILMFTCGTGFVSVAFGLLLWEIGLLQPILSQLMVYAYVMGIVVLFIALMAYEIYILVIRSAAVVLDKFNHPIARARKTLIKKNKRLDWCDDGEHNPVIGMAPGRWGDRERRNALWQTAA</sequence>